<name>V6TE83_GIAIN</name>
<proteinExistence type="predicted"/>
<gene>
    <name evidence="2" type="ORF">DHA2_15455</name>
</gene>
<dbReference type="VEuPathDB" id="GiardiaDB:QR46_1680"/>
<dbReference type="InterPro" id="IPR019399">
    <property type="entry name" value="Parkin_co-regulated_protein"/>
</dbReference>
<sequence length="246" mass="28046">MCLKLKNLSMQLSYEAKKATRLNNIAAEKAQAQRRADARRVRDTDGPPAACPTKIRKLPPSDFRLFYDRGDLPISVEHTASGNKIIWKAEIEQLDFHHYLPIFFEGLREKDHPYAFLAREGVTNLLEHGGSKVLPVIPQLILPLHAALETRDPEVICVVLNVLQLLVMCNEYAGPALVPYYRQLLPVINIFFNKNINLGDKIYYAQRKRQNLGDLIQETLELMERKGGPDAFLNIKYMIPCYQSSA</sequence>
<dbReference type="EMBL" id="AHGT01000032">
    <property type="protein sequence ID" value="ESU37158.1"/>
    <property type="molecule type" value="Genomic_DNA"/>
</dbReference>
<evidence type="ECO:0000313" key="3">
    <source>
        <dbReference type="Proteomes" id="UP000018320"/>
    </source>
</evidence>
<evidence type="ECO:0000313" key="2">
    <source>
        <dbReference type="EMBL" id="ESU37158.1"/>
    </source>
</evidence>
<dbReference type="InterPro" id="IPR016024">
    <property type="entry name" value="ARM-type_fold"/>
</dbReference>
<protein>
    <submittedName>
        <fullName evidence="2">Parkin co-regulated protein</fullName>
    </submittedName>
</protein>
<evidence type="ECO:0000256" key="1">
    <source>
        <dbReference type="SAM" id="MobiDB-lite"/>
    </source>
</evidence>
<feature type="compositionally biased region" description="Basic and acidic residues" evidence="1">
    <location>
        <begin position="34"/>
        <end position="45"/>
    </location>
</feature>
<dbReference type="PANTHER" id="PTHR21207">
    <property type="entry name" value="PARKIN COREGULATED GENE PROTEIN PARK2 COREGULATED"/>
    <property type="match status" value="1"/>
</dbReference>
<accession>V6TE83</accession>
<dbReference type="VEuPathDB" id="GiardiaDB:GL50581_1407"/>
<reference evidence="3" key="1">
    <citation type="submission" date="2012-02" db="EMBL/GenBank/DDBJ databases">
        <title>Genome sequencing of Giardia lamblia Genotypes A2 and B isolates (DH and GS) and comparative analysis with the genomes of Genotypes A1 and E (WB and Pig).</title>
        <authorList>
            <person name="Adam R."/>
            <person name="Dahlstrom E."/>
            <person name="Martens C."/>
            <person name="Bruno D."/>
            <person name="Barbian K."/>
            <person name="Porcella S.F."/>
            <person name="Nash T."/>
        </authorList>
    </citation>
    <scope>NUCLEOTIDE SEQUENCE</scope>
    <source>
        <strain evidence="3">DH</strain>
    </source>
</reference>
<dbReference type="GO" id="GO:0030544">
    <property type="term" value="F:Hsp70 protein binding"/>
    <property type="evidence" value="ECO:0007669"/>
    <property type="project" value="TreeGrafter"/>
</dbReference>
<comment type="caution">
    <text evidence="2">The sequence shown here is derived from an EMBL/GenBank/DDBJ whole genome shotgun (WGS) entry which is preliminary data.</text>
</comment>
<dbReference type="SUPFAM" id="SSF48371">
    <property type="entry name" value="ARM repeat"/>
    <property type="match status" value="1"/>
</dbReference>
<dbReference type="GO" id="GO:0051879">
    <property type="term" value="F:Hsp90 protein binding"/>
    <property type="evidence" value="ECO:0007669"/>
    <property type="project" value="TreeGrafter"/>
</dbReference>
<dbReference type="VEuPathDB" id="GiardiaDB:DHA2_15455"/>
<dbReference type="AlphaFoldDB" id="V6TE83"/>
<dbReference type="PANTHER" id="PTHR21207:SF2">
    <property type="entry name" value="PARKIN COREGULATED GENE PROTEIN"/>
    <property type="match status" value="1"/>
</dbReference>
<organism evidence="2 3">
    <name type="scientific">Giardia intestinalis</name>
    <name type="common">Giardia lamblia</name>
    <dbReference type="NCBI Taxonomy" id="5741"/>
    <lineage>
        <taxon>Eukaryota</taxon>
        <taxon>Metamonada</taxon>
        <taxon>Diplomonadida</taxon>
        <taxon>Hexamitidae</taxon>
        <taxon>Giardiinae</taxon>
        <taxon>Giardia</taxon>
    </lineage>
</organism>
<dbReference type="VEuPathDB" id="GiardiaDB:GL50803_0015455"/>
<reference evidence="2 3" key="2">
    <citation type="journal article" date="2013" name="Genome Biol. Evol.">
        <title>Genome sequencing of Giardia lamblia genotypes A2 and B isolates (DH and GS) and comparative analysis with the genomes of genotypes A1 and E (WB and Pig).</title>
        <authorList>
            <person name="Adam R.D."/>
            <person name="Dahlstrom E.W."/>
            <person name="Martens C.A."/>
            <person name="Bruno D.P."/>
            <person name="Barbian K.D."/>
            <person name="Ricklefs S.M."/>
            <person name="Hernandez M.M."/>
            <person name="Narla N.P."/>
            <person name="Patel R.B."/>
            <person name="Porcella S.F."/>
            <person name="Nash T.E."/>
        </authorList>
    </citation>
    <scope>NUCLEOTIDE SEQUENCE [LARGE SCALE GENOMIC DNA]</scope>
    <source>
        <strain evidence="2 3">DH</strain>
    </source>
</reference>
<dbReference type="Proteomes" id="UP000018320">
    <property type="component" value="Unassembled WGS sequence"/>
</dbReference>
<feature type="region of interest" description="Disordered" evidence="1">
    <location>
        <begin position="33"/>
        <end position="52"/>
    </location>
</feature>
<dbReference type="Pfam" id="PF10274">
    <property type="entry name" value="ParcG"/>
    <property type="match status" value="1"/>
</dbReference>